<keyword evidence="5" id="KW-1185">Reference proteome</keyword>
<dbReference type="AlphaFoldDB" id="A0AAW0J1I2"/>
<organism evidence="4 5">
    <name type="scientific">Quercus suber</name>
    <name type="common">Cork oak</name>
    <dbReference type="NCBI Taxonomy" id="58331"/>
    <lineage>
        <taxon>Eukaryota</taxon>
        <taxon>Viridiplantae</taxon>
        <taxon>Streptophyta</taxon>
        <taxon>Embryophyta</taxon>
        <taxon>Tracheophyta</taxon>
        <taxon>Spermatophyta</taxon>
        <taxon>Magnoliopsida</taxon>
        <taxon>eudicotyledons</taxon>
        <taxon>Gunneridae</taxon>
        <taxon>Pentapetalae</taxon>
        <taxon>rosids</taxon>
        <taxon>fabids</taxon>
        <taxon>Fagales</taxon>
        <taxon>Fagaceae</taxon>
        <taxon>Quercus</taxon>
    </lineage>
</organism>
<dbReference type="Pfam" id="PF14303">
    <property type="entry name" value="NAM-associated"/>
    <property type="match status" value="1"/>
</dbReference>
<keyword evidence="1" id="KW-0175">Coiled coil</keyword>
<reference evidence="4 5" key="1">
    <citation type="journal article" date="2018" name="Sci. Data">
        <title>The draft genome sequence of cork oak.</title>
        <authorList>
            <person name="Ramos A.M."/>
            <person name="Usie A."/>
            <person name="Barbosa P."/>
            <person name="Barros P.M."/>
            <person name="Capote T."/>
            <person name="Chaves I."/>
            <person name="Simoes F."/>
            <person name="Abreu I."/>
            <person name="Carrasquinho I."/>
            <person name="Faro C."/>
            <person name="Guimaraes J.B."/>
            <person name="Mendonca D."/>
            <person name="Nobrega F."/>
            <person name="Rodrigues L."/>
            <person name="Saibo N.J.M."/>
            <person name="Varela M.C."/>
            <person name="Egas C."/>
            <person name="Matos J."/>
            <person name="Miguel C.M."/>
            <person name="Oliveira M.M."/>
            <person name="Ricardo C.P."/>
            <person name="Goncalves S."/>
        </authorList>
    </citation>
    <scope>NUCLEOTIDE SEQUENCE [LARGE SCALE GENOMIC DNA]</scope>
    <source>
        <strain evidence="5">cv. HL8</strain>
    </source>
</reference>
<comment type="caution">
    <text evidence="4">The sequence shown here is derived from an EMBL/GenBank/DDBJ whole genome shotgun (WGS) entry which is preliminary data.</text>
</comment>
<gene>
    <name evidence="4" type="primary">GSTT3_18</name>
    <name evidence="4" type="ORF">CFP56_039188</name>
</gene>
<evidence type="ECO:0000313" key="4">
    <source>
        <dbReference type="EMBL" id="KAK7820206.1"/>
    </source>
</evidence>
<sequence length="451" mass="51799">MSPEIDLLENGSDPSSLIFVIEIINSVRSLLATKFCCLRLEANILALIGRPIIFALISLDSFGDSELRSRMDTQEEIAQYANISRMDDDFLAPFLSGSQNTSMPIQESCPEVEIVTPNPTKRGGNFSVDEDKLLVSAWLNISMDAVEGTDQRLDKFWKKIWQYFCKNNTYGTTRSASSLKSRWGNINRETSRFAGIMAKIEARNPSGVTYEDKLKDAKELYKESPAQTTGKKSAFAFEHCWVELKNQPKWNMPKERSKGFPQTPSSIDEGGSIDDDTVELERPIGRKAEKAKRKRADGDKSFDDYLAKKLQYMEESHEQDNEALRIKADRVRVDAQRADIEKERADTEKKRADIENERLRLETSRETHRVDIENERLRLETIREEGRIMTLDTSGMNDKESRYFENLKDKILARQQLDSSPMAPQGQRLDMPNLHIPLFNLFVNYNYLEHT</sequence>
<evidence type="ECO:0000256" key="2">
    <source>
        <dbReference type="SAM" id="MobiDB-lite"/>
    </source>
</evidence>
<dbReference type="PANTHER" id="PTHR45125:SF51">
    <property type="entry name" value="F21J9.4-RELATED"/>
    <property type="match status" value="1"/>
</dbReference>
<feature type="coiled-coil region" evidence="1">
    <location>
        <begin position="330"/>
        <end position="385"/>
    </location>
</feature>
<feature type="domain" description="No apical meristem-associated C-terminal" evidence="3">
    <location>
        <begin position="234"/>
        <end position="411"/>
    </location>
</feature>
<evidence type="ECO:0000313" key="5">
    <source>
        <dbReference type="Proteomes" id="UP000237347"/>
    </source>
</evidence>
<proteinExistence type="predicted"/>
<dbReference type="PANTHER" id="PTHR45125">
    <property type="entry name" value="F21J9.4-RELATED"/>
    <property type="match status" value="1"/>
</dbReference>
<feature type="region of interest" description="Disordered" evidence="2">
    <location>
        <begin position="252"/>
        <end position="275"/>
    </location>
</feature>
<accession>A0AAW0J1I2</accession>
<evidence type="ECO:0000259" key="3">
    <source>
        <dbReference type="Pfam" id="PF14303"/>
    </source>
</evidence>
<dbReference type="InterPro" id="IPR029466">
    <property type="entry name" value="NAM-associated_C"/>
</dbReference>
<dbReference type="EMBL" id="PKMF04000750">
    <property type="protein sequence ID" value="KAK7820206.1"/>
    <property type="molecule type" value="Genomic_DNA"/>
</dbReference>
<protein>
    <submittedName>
        <fullName evidence="4">Glutathione s-transferase t3</fullName>
    </submittedName>
</protein>
<name>A0AAW0J1I2_QUESU</name>
<evidence type="ECO:0000256" key="1">
    <source>
        <dbReference type="SAM" id="Coils"/>
    </source>
</evidence>
<dbReference type="Proteomes" id="UP000237347">
    <property type="component" value="Unassembled WGS sequence"/>
</dbReference>